<keyword evidence="2" id="KW-1185">Reference proteome</keyword>
<protein>
    <submittedName>
        <fullName evidence="1">Uncharacterized protein</fullName>
    </submittedName>
</protein>
<reference evidence="1 2" key="1">
    <citation type="submission" date="2019-04" db="EMBL/GenBank/DDBJ databases">
        <authorList>
            <person name="Jiang L."/>
        </authorList>
    </citation>
    <scope>NUCLEOTIDE SEQUENCE [LARGE SCALE GENOMIC DNA]</scope>
    <source>
        <strain evidence="1 2">YIM 131853</strain>
    </source>
</reference>
<dbReference type="RefSeq" id="WP_136426083.1">
    <property type="nucleotide sequence ID" value="NZ_SSSM01000001.1"/>
</dbReference>
<comment type="caution">
    <text evidence="1">The sequence shown here is derived from an EMBL/GenBank/DDBJ whole genome shotgun (WGS) entry which is preliminary data.</text>
</comment>
<dbReference type="AlphaFoldDB" id="A0A4S4FSM2"/>
<dbReference type="EMBL" id="SSSM01000001">
    <property type="protein sequence ID" value="THG33301.1"/>
    <property type="molecule type" value="Genomic_DNA"/>
</dbReference>
<dbReference type="OrthoDB" id="2570531at2"/>
<evidence type="ECO:0000313" key="1">
    <source>
        <dbReference type="EMBL" id="THG33301.1"/>
    </source>
</evidence>
<dbReference type="Proteomes" id="UP000309133">
    <property type="component" value="Unassembled WGS sequence"/>
</dbReference>
<sequence>MPLALRTHDDVRHLACDACGWSSADLTACSLPSQVWHAFELDHDDAASGCAPIVGDPQLRARYEEAFSGWSAVYADRETLPLPYVHRLRLAS</sequence>
<name>A0A4S4FSM2_9MICO</name>
<proteinExistence type="predicted"/>
<organism evidence="1 2">
    <name type="scientific">Naasia lichenicola</name>
    <dbReference type="NCBI Taxonomy" id="2565933"/>
    <lineage>
        <taxon>Bacteria</taxon>
        <taxon>Bacillati</taxon>
        <taxon>Actinomycetota</taxon>
        <taxon>Actinomycetes</taxon>
        <taxon>Micrococcales</taxon>
        <taxon>Microbacteriaceae</taxon>
        <taxon>Naasia</taxon>
    </lineage>
</organism>
<evidence type="ECO:0000313" key="2">
    <source>
        <dbReference type="Proteomes" id="UP000309133"/>
    </source>
</evidence>
<gene>
    <name evidence="1" type="ORF">E6C64_02815</name>
</gene>
<accession>A0A4S4FSM2</accession>